<dbReference type="Proteomes" id="UP000326924">
    <property type="component" value="Unassembled WGS sequence"/>
</dbReference>
<gene>
    <name evidence="1" type="ORF">FN846DRAFT_999894</name>
</gene>
<keyword evidence="2" id="KW-1185">Reference proteome</keyword>
<dbReference type="InParanoid" id="A0A5J5F5T3"/>
<evidence type="ECO:0000313" key="1">
    <source>
        <dbReference type="EMBL" id="KAA8911678.1"/>
    </source>
</evidence>
<dbReference type="OrthoDB" id="5429780at2759"/>
<dbReference type="EMBL" id="VXIS01000033">
    <property type="protein sequence ID" value="KAA8911678.1"/>
    <property type="molecule type" value="Genomic_DNA"/>
</dbReference>
<comment type="caution">
    <text evidence="1">The sequence shown here is derived from an EMBL/GenBank/DDBJ whole genome shotgun (WGS) entry which is preliminary data.</text>
</comment>
<name>A0A5J5F5T3_9PEZI</name>
<reference evidence="1 2" key="1">
    <citation type="submission" date="2019-09" db="EMBL/GenBank/DDBJ databases">
        <title>Draft genome of the ectomycorrhizal ascomycete Sphaerosporella brunnea.</title>
        <authorList>
            <consortium name="DOE Joint Genome Institute"/>
            <person name="Benucci G.M."/>
            <person name="Marozzi G."/>
            <person name="Antonielli L."/>
            <person name="Sanchez S."/>
            <person name="Marco P."/>
            <person name="Wang X."/>
            <person name="Falini L.B."/>
            <person name="Barry K."/>
            <person name="Haridas S."/>
            <person name="Lipzen A."/>
            <person name="Labutti K."/>
            <person name="Grigoriev I.V."/>
            <person name="Murat C."/>
            <person name="Martin F."/>
            <person name="Albertini E."/>
            <person name="Donnini D."/>
            <person name="Bonito G."/>
        </authorList>
    </citation>
    <scope>NUCLEOTIDE SEQUENCE [LARGE SCALE GENOMIC DNA]</scope>
    <source>
        <strain evidence="1 2">Sb_GMNB300</strain>
    </source>
</reference>
<evidence type="ECO:0000313" key="2">
    <source>
        <dbReference type="Proteomes" id="UP000326924"/>
    </source>
</evidence>
<dbReference type="AlphaFoldDB" id="A0A5J5F5T3"/>
<sequence length="377" mass="42068">MSCLQTSEGKLGITALRSHADPDDWEAALWKAGLHQNVIKAILDPSFEDVRFTRSAHNWAVEAVMMRWEFLKGLEELVKSRRGVNRAGTGSGPEDPITLYKGGTMERLRKAVLQDSWDCTNILSTPPCDFSRHQCELYFTKQREVARRYCQFAIKLSKGAIDVGIMEVVVSRAWLAANTHYLVGNEWKRYVWANRKQQPLPAALGYLNAFNVLGGPVCIQAEAGRTWEDQIFLDLISVDSCRSPNGPKVVSVFKGLTFPPPFGLSLSNVYARGEVGAFEDRVGGKGRLKAWRRRVTYYDGFGVSVQSEWLTPIAPPSFSPPQLCPENSLTFRIVLTTSNIMSFTTTGRDQEKQARYEPSVPKAILYFGADGSSGTED</sequence>
<organism evidence="1 2">
    <name type="scientific">Sphaerosporella brunnea</name>
    <dbReference type="NCBI Taxonomy" id="1250544"/>
    <lineage>
        <taxon>Eukaryota</taxon>
        <taxon>Fungi</taxon>
        <taxon>Dikarya</taxon>
        <taxon>Ascomycota</taxon>
        <taxon>Pezizomycotina</taxon>
        <taxon>Pezizomycetes</taxon>
        <taxon>Pezizales</taxon>
        <taxon>Pyronemataceae</taxon>
        <taxon>Sphaerosporella</taxon>
    </lineage>
</organism>
<protein>
    <submittedName>
        <fullName evidence="1">Uncharacterized protein</fullName>
    </submittedName>
</protein>
<accession>A0A5J5F5T3</accession>
<proteinExistence type="predicted"/>